<dbReference type="Proteomes" id="UP000271241">
    <property type="component" value="Unassembled WGS sequence"/>
</dbReference>
<dbReference type="GO" id="GO:0050660">
    <property type="term" value="F:flavin adenine dinucleotide binding"/>
    <property type="evidence" value="ECO:0007669"/>
    <property type="project" value="InterPro"/>
</dbReference>
<comment type="similarity">
    <text evidence="9">Belongs to the dus family.</text>
</comment>
<feature type="domain" description="DUS-like FMN-binding" evidence="13">
    <location>
        <begin position="14"/>
        <end position="260"/>
    </location>
</feature>
<keyword evidence="11" id="KW-0547">Nucleotide-binding</keyword>
<comment type="function">
    <text evidence="9">Catalyzes the synthesis of dihydrouridine, a modified base found in the D-loop of most tRNAs.</text>
</comment>
<name>A0A4P9XVI7_9FUNG</name>
<evidence type="ECO:0000256" key="9">
    <source>
        <dbReference type="PIRNR" id="PIRNR006621"/>
    </source>
</evidence>
<keyword evidence="6 9" id="KW-0560">Oxidoreductase</keyword>
<dbReference type="Gene3D" id="3.20.20.70">
    <property type="entry name" value="Aldolase class I"/>
    <property type="match status" value="1"/>
</dbReference>
<dbReference type="STRING" id="78915.A0A4P9XVI7"/>
<gene>
    <name evidence="14" type="ORF">THASP1DRAFT_13016</name>
</gene>
<evidence type="ECO:0000256" key="7">
    <source>
        <dbReference type="ARBA" id="ARBA00048342"/>
    </source>
</evidence>
<dbReference type="PIRSF" id="PIRSF006621">
    <property type="entry name" value="Dus"/>
    <property type="match status" value="1"/>
</dbReference>
<evidence type="ECO:0000256" key="6">
    <source>
        <dbReference type="ARBA" id="ARBA00023002"/>
    </source>
</evidence>
<feature type="binding site" evidence="11">
    <location>
        <position position="129"/>
    </location>
    <ligand>
        <name>FMN</name>
        <dbReference type="ChEBI" id="CHEBI:58210"/>
    </ligand>
</feature>
<evidence type="ECO:0000256" key="3">
    <source>
        <dbReference type="ARBA" id="ARBA00022643"/>
    </source>
</evidence>
<dbReference type="InterPro" id="IPR035587">
    <property type="entry name" value="DUS-like_FMN-bd"/>
</dbReference>
<dbReference type="OrthoDB" id="9977870at2759"/>
<evidence type="ECO:0000313" key="14">
    <source>
        <dbReference type="EMBL" id="RKP10304.1"/>
    </source>
</evidence>
<feature type="region of interest" description="Disordered" evidence="12">
    <location>
        <begin position="299"/>
        <end position="320"/>
    </location>
</feature>
<dbReference type="EC" id="1.3.1.-" evidence="9"/>
<comment type="cofactor">
    <cofactor evidence="1 9 11">
        <name>FMN</name>
        <dbReference type="ChEBI" id="CHEBI:58210"/>
    </cofactor>
</comment>
<feature type="active site" description="Proton donor" evidence="10">
    <location>
        <position position="90"/>
    </location>
</feature>
<feature type="binding site" evidence="11">
    <location>
        <position position="157"/>
    </location>
    <ligand>
        <name>FMN</name>
        <dbReference type="ChEBI" id="CHEBI:58210"/>
    </ligand>
</feature>
<keyword evidence="4" id="KW-0507">mRNA processing</keyword>
<dbReference type="CDD" id="cd02801">
    <property type="entry name" value="DUS_like_FMN"/>
    <property type="match status" value="1"/>
</dbReference>
<dbReference type="InterPro" id="IPR018517">
    <property type="entry name" value="tRNA_hU_synthase_CS"/>
</dbReference>
<dbReference type="GO" id="GO:0006397">
    <property type="term" value="P:mRNA processing"/>
    <property type="evidence" value="ECO:0007669"/>
    <property type="project" value="UniProtKB-KW"/>
</dbReference>
<evidence type="ECO:0000256" key="1">
    <source>
        <dbReference type="ARBA" id="ARBA00001917"/>
    </source>
</evidence>
<keyword evidence="15" id="KW-1185">Reference proteome</keyword>
<evidence type="ECO:0000313" key="15">
    <source>
        <dbReference type="Proteomes" id="UP000271241"/>
    </source>
</evidence>
<dbReference type="PANTHER" id="PTHR11082:SF31">
    <property type="entry name" value="TRNA-DIHYDROURIDINE(20A_20B) SYNTHASE [NAD(P)+]-LIKE"/>
    <property type="match status" value="1"/>
</dbReference>
<keyword evidence="3 9" id="KW-0288">FMN</keyword>
<evidence type="ECO:0000256" key="2">
    <source>
        <dbReference type="ARBA" id="ARBA00022630"/>
    </source>
</evidence>
<evidence type="ECO:0000256" key="12">
    <source>
        <dbReference type="SAM" id="MobiDB-lite"/>
    </source>
</evidence>
<dbReference type="EMBL" id="KZ992459">
    <property type="protein sequence ID" value="RKP10304.1"/>
    <property type="molecule type" value="Genomic_DNA"/>
</dbReference>
<dbReference type="PROSITE" id="PS01136">
    <property type="entry name" value="UPF0034"/>
    <property type="match status" value="1"/>
</dbReference>
<evidence type="ECO:0000259" key="13">
    <source>
        <dbReference type="Pfam" id="PF01207"/>
    </source>
</evidence>
<dbReference type="SUPFAM" id="SSF51395">
    <property type="entry name" value="FMN-linked oxidoreductases"/>
    <property type="match status" value="1"/>
</dbReference>
<comment type="catalytic activity">
    <reaction evidence="8">
        <text>a 5,6-dihydrouridine in mRNA + NADP(+) = a uridine in mRNA + NADPH + H(+)</text>
        <dbReference type="Rhea" id="RHEA:69855"/>
        <dbReference type="Rhea" id="RHEA-COMP:14658"/>
        <dbReference type="Rhea" id="RHEA-COMP:17789"/>
        <dbReference type="ChEBI" id="CHEBI:15378"/>
        <dbReference type="ChEBI" id="CHEBI:57783"/>
        <dbReference type="ChEBI" id="CHEBI:58349"/>
        <dbReference type="ChEBI" id="CHEBI:65315"/>
        <dbReference type="ChEBI" id="CHEBI:74443"/>
    </reaction>
    <physiologicalReaction direction="right-to-left" evidence="8">
        <dbReference type="Rhea" id="RHEA:69857"/>
    </physiologicalReaction>
</comment>
<dbReference type="InterPro" id="IPR013785">
    <property type="entry name" value="Aldolase_TIM"/>
</dbReference>
<evidence type="ECO:0000256" key="11">
    <source>
        <dbReference type="PIRSR" id="PIRSR006621-2"/>
    </source>
</evidence>
<sequence>MSARHSHHILHPQLAFRELVRDYGVDVAYTPMTLADVFHRSEYARDSDFTTNAADTPVVLQFAARVPVDMERASQLVAAHVAAVDLNCGCPQRWAYQEGIGARLMEEPETVRDVVRQVKAHVDVPCSVKIRVHKDLRETMEYARQMEMAGADWITVHGRTRHQRSSEPVNVDAIRMVKEQAGIPVVANGDIFTLDDADRMYAATNVDGIMSARGLLQNPALFAGHEHTPWECVQKYVQHALNYGTTTFIFHHHLMFMLESVMSAAERRSFNTLASIPAILDFLQEHYGLAFCQDNENQTDDAQDATADHHQRTPVDASSA</sequence>
<protein>
    <recommendedName>
        <fullName evidence="9">tRNA-dihydrouridine synthase</fullName>
        <ecNumber evidence="9">1.3.1.-</ecNumber>
    </recommendedName>
</protein>
<dbReference type="AlphaFoldDB" id="A0A4P9XVI7"/>
<feature type="binding site" evidence="11">
    <location>
        <begin position="212"/>
        <end position="213"/>
    </location>
    <ligand>
        <name>FMN</name>
        <dbReference type="ChEBI" id="CHEBI:58210"/>
    </ligand>
</feature>
<dbReference type="PANTHER" id="PTHR11082">
    <property type="entry name" value="TRNA-DIHYDROURIDINE SYNTHASE"/>
    <property type="match status" value="1"/>
</dbReference>
<dbReference type="Pfam" id="PF01207">
    <property type="entry name" value="Dus"/>
    <property type="match status" value="1"/>
</dbReference>
<evidence type="ECO:0000256" key="8">
    <source>
        <dbReference type="ARBA" id="ARBA00049447"/>
    </source>
</evidence>
<proteinExistence type="inferred from homology"/>
<evidence type="ECO:0000256" key="4">
    <source>
        <dbReference type="ARBA" id="ARBA00022664"/>
    </source>
</evidence>
<keyword evidence="2 9" id="KW-0285">Flavoprotein</keyword>
<accession>A0A4P9XVI7</accession>
<evidence type="ECO:0000256" key="10">
    <source>
        <dbReference type="PIRSR" id="PIRSR006621-1"/>
    </source>
</evidence>
<comment type="catalytic activity">
    <reaction evidence="7">
        <text>a 5,6-dihydrouridine in mRNA + NAD(+) = a uridine in mRNA + NADH + H(+)</text>
        <dbReference type="Rhea" id="RHEA:69851"/>
        <dbReference type="Rhea" id="RHEA-COMP:14658"/>
        <dbReference type="Rhea" id="RHEA-COMP:17789"/>
        <dbReference type="ChEBI" id="CHEBI:15378"/>
        <dbReference type="ChEBI" id="CHEBI:57540"/>
        <dbReference type="ChEBI" id="CHEBI:57945"/>
        <dbReference type="ChEBI" id="CHEBI:65315"/>
        <dbReference type="ChEBI" id="CHEBI:74443"/>
    </reaction>
    <physiologicalReaction direction="right-to-left" evidence="7">
        <dbReference type="Rhea" id="RHEA:69853"/>
    </physiologicalReaction>
</comment>
<dbReference type="GO" id="GO:0106414">
    <property type="term" value="F:mRNA dihydrouridine synthase activity"/>
    <property type="evidence" value="ECO:0007669"/>
    <property type="project" value="RHEA"/>
</dbReference>
<organism evidence="14 15">
    <name type="scientific">Thamnocephalis sphaerospora</name>
    <dbReference type="NCBI Taxonomy" id="78915"/>
    <lineage>
        <taxon>Eukaryota</taxon>
        <taxon>Fungi</taxon>
        <taxon>Fungi incertae sedis</taxon>
        <taxon>Zoopagomycota</taxon>
        <taxon>Zoopagomycotina</taxon>
        <taxon>Zoopagomycetes</taxon>
        <taxon>Zoopagales</taxon>
        <taxon>Sigmoideomycetaceae</taxon>
        <taxon>Thamnocephalis</taxon>
    </lineage>
</organism>
<dbReference type="GO" id="GO:0017150">
    <property type="term" value="F:tRNA dihydrouridine synthase activity"/>
    <property type="evidence" value="ECO:0007669"/>
    <property type="project" value="InterPro"/>
</dbReference>
<dbReference type="InterPro" id="IPR001269">
    <property type="entry name" value="DUS_fam"/>
</dbReference>
<reference evidence="15" key="1">
    <citation type="journal article" date="2018" name="Nat. Microbiol.">
        <title>Leveraging single-cell genomics to expand the fungal tree of life.</title>
        <authorList>
            <person name="Ahrendt S.R."/>
            <person name="Quandt C.A."/>
            <person name="Ciobanu D."/>
            <person name="Clum A."/>
            <person name="Salamov A."/>
            <person name="Andreopoulos B."/>
            <person name="Cheng J.F."/>
            <person name="Woyke T."/>
            <person name="Pelin A."/>
            <person name="Henrissat B."/>
            <person name="Reynolds N.K."/>
            <person name="Benny G.L."/>
            <person name="Smith M.E."/>
            <person name="James T.Y."/>
            <person name="Grigoriev I.V."/>
        </authorList>
    </citation>
    <scope>NUCLEOTIDE SEQUENCE [LARGE SCALE GENOMIC DNA]</scope>
    <source>
        <strain evidence="15">RSA 1356</strain>
    </source>
</reference>
<keyword evidence="5 9" id="KW-0819">tRNA processing</keyword>
<feature type="binding site" evidence="11">
    <location>
        <position position="61"/>
    </location>
    <ligand>
        <name>FMN</name>
        <dbReference type="ChEBI" id="CHEBI:58210"/>
    </ligand>
</feature>
<evidence type="ECO:0000256" key="5">
    <source>
        <dbReference type="ARBA" id="ARBA00022694"/>
    </source>
</evidence>